<dbReference type="OrthoDB" id="692464at2759"/>
<dbReference type="InterPro" id="IPR002156">
    <property type="entry name" value="RNaseH_domain"/>
</dbReference>
<reference evidence="2 3" key="1">
    <citation type="journal article" date="2010" name="Nature">
        <title>Genome sequencing and analysis of the model grass Brachypodium distachyon.</title>
        <authorList>
            <consortium name="International Brachypodium Initiative"/>
        </authorList>
    </citation>
    <scope>NUCLEOTIDE SEQUENCE [LARGE SCALE GENOMIC DNA]</scope>
    <source>
        <strain evidence="2 3">Bd21</strain>
    </source>
</reference>
<evidence type="ECO:0000259" key="1">
    <source>
        <dbReference type="Pfam" id="PF13456"/>
    </source>
</evidence>
<name>A0A0Q3JPA9_BRADI</name>
<organism evidence="2">
    <name type="scientific">Brachypodium distachyon</name>
    <name type="common">Purple false brome</name>
    <name type="synonym">Trachynia distachya</name>
    <dbReference type="NCBI Taxonomy" id="15368"/>
    <lineage>
        <taxon>Eukaryota</taxon>
        <taxon>Viridiplantae</taxon>
        <taxon>Streptophyta</taxon>
        <taxon>Embryophyta</taxon>
        <taxon>Tracheophyta</taxon>
        <taxon>Spermatophyta</taxon>
        <taxon>Magnoliopsida</taxon>
        <taxon>Liliopsida</taxon>
        <taxon>Poales</taxon>
        <taxon>Poaceae</taxon>
        <taxon>BOP clade</taxon>
        <taxon>Pooideae</taxon>
        <taxon>Stipodae</taxon>
        <taxon>Brachypodieae</taxon>
        <taxon>Brachypodium</taxon>
    </lineage>
</organism>
<dbReference type="InterPro" id="IPR053151">
    <property type="entry name" value="RNase_H-like"/>
</dbReference>
<reference evidence="3" key="3">
    <citation type="submission" date="2018-08" db="UniProtKB">
        <authorList>
            <consortium name="EnsemblPlants"/>
        </authorList>
    </citation>
    <scope>IDENTIFICATION</scope>
    <source>
        <strain evidence="3">cv. Bd21</strain>
    </source>
</reference>
<accession>A0A0Q3JPA9</accession>
<dbReference type="InterPro" id="IPR012337">
    <property type="entry name" value="RNaseH-like_sf"/>
</dbReference>
<protein>
    <recommendedName>
        <fullName evidence="1">RNase H type-1 domain-containing protein</fullName>
    </recommendedName>
</protein>
<evidence type="ECO:0000313" key="2">
    <source>
        <dbReference type="EMBL" id="KQK13764.1"/>
    </source>
</evidence>
<dbReference type="CDD" id="cd06222">
    <property type="entry name" value="RNase_H_like"/>
    <property type="match status" value="1"/>
</dbReference>
<sequence>MKDCYQALVRCPHAKALWSAMREDWAIPDLEKTVQNEPKWLLNALDKMNEIQRKHVVGLNGKQPKKTGARDPQSPWLPLELGQTKLNVDGSFALETGTADTGMLLRDERGKPIIAACRALRHCNDPLEAKLKACVEGLQLAMQHTQLLICLETDCAEAAKLIGERTSLLELSEPCS</sequence>
<keyword evidence="4" id="KW-1185">Reference proteome</keyword>
<evidence type="ECO:0000313" key="4">
    <source>
        <dbReference type="Proteomes" id="UP000008810"/>
    </source>
</evidence>
<gene>
    <name evidence="2" type="ORF">BRADI_1g12325v3</name>
</gene>
<evidence type="ECO:0000313" key="3">
    <source>
        <dbReference type="EnsemblPlants" id="KQK13764"/>
    </source>
</evidence>
<dbReference type="Proteomes" id="UP000008810">
    <property type="component" value="Chromosome 1"/>
</dbReference>
<dbReference type="EnsemblPlants" id="KQK13764">
    <property type="protein sequence ID" value="KQK13764"/>
    <property type="gene ID" value="BRADI_1g12325v3"/>
</dbReference>
<feature type="domain" description="RNase H type-1" evidence="1">
    <location>
        <begin position="87"/>
        <end position="166"/>
    </location>
</feature>
<dbReference type="InterPro" id="IPR036397">
    <property type="entry name" value="RNaseH_sf"/>
</dbReference>
<dbReference type="InterPro" id="IPR044730">
    <property type="entry name" value="RNase_H-like_dom_plant"/>
</dbReference>
<dbReference type="Gene3D" id="3.30.420.10">
    <property type="entry name" value="Ribonuclease H-like superfamily/Ribonuclease H"/>
    <property type="match status" value="1"/>
</dbReference>
<dbReference type="GO" id="GO:0003676">
    <property type="term" value="F:nucleic acid binding"/>
    <property type="evidence" value="ECO:0007669"/>
    <property type="project" value="InterPro"/>
</dbReference>
<dbReference type="SUPFAM" id="SSF53098">
    <property type="entry name" value="Ribonuclease H-like"/>
    <property type="match status" value="1"/>
</dbReference>
<reference evidence="2" key="2">
    <citation type="submission" date="2017-06" db="EMBL/GenBank/DDBJ databases">
        <title>WGS assembly of Brachypodium distachyon.</title>
        <authorList>
            <consortium name="The International Brachypodium Initiative"/>
            <person name="Lucas S."/>
            <person name="Harmon-Smith M."/>
            <person name="Lail K."/>
            <person name="Tice H."/>
            <person name="Grimwood J."/>
            <person name="Bruce D."/>
            <person name="Barry K."/>
            <person name="Shu S."/>
            <person name="Lindquist E."/>
            <person name="Wang M."/>
            <person name="Pitluck S."/>
            <person name="Vogel J.P."/>
            <person name="Garvin D.F."/>
            <person name="Mockler T.C."/>
            <person name="Schmutz J."/>
            <person name="Rokhsar D."/>
            <person name="Bevan M.W."/>
        </authorList>
    </citation>
    <scope>NUCLEOTIDE SEQUENCE</scope>
    <source>
        <strain evidence="2">Bd21</strain>
    </source>
</reference>
<dbReference type="AlphaFoldDB" id="A0A0Q3JPA9"/>
<dbReference type="EMBL" id="CM000880">
    <property type="protein sequence ID" value="KQK13764.1"/>
    <property type="molecule type" value="Genomic_DNA"/>
</dbReference>
<dbReference type="Pfam" id="PF13456">
    <property type="entry name" value="RVT_3"/>
    <property type="match status" value="1"/>
</dbReference>
<dbReference type="Gramene" id="KQK13764">
    <property type="protein sequence ID" value="KQK13764"/>
    <property type="gene ID" value="BRADI_1g12325v3"/>
</dbReference>
<dbReference type="GO" id="GO:0004523">
    <property type="term" value="F:RNA-DNA hybrid ribonuclease activity"/>
    <property type="evidence" value="ECO:0007669"/>
    <property type="project" value="InterPro"/>
</dbReference>
<dbReference type="InParanoid" id="A0A0Q3JPA9"/>
<proteinExistence type="predicted"/>
<dbReference type="PANTHER" id="PTHR47723">
    <property type="entry name" value="OS05G0353850 PROTEIN"/>
    <property type="match status" value="1"/>
</dbReference>
<dbReference type="PANTHER" id="PTHR47723:SF24">
    <property type="entry name" value="RNASE H TYPE-1 DOMAIN-CONTAINING PROTEIN"/>
    <property type="match status" value="1"/>
</dbReference>